<dbReference type="Pfam" id="PF04147">
    <property type="entry name" value="Nop14"/>
    <property type="match status" value="1"/>
</dbReference>
<dbReference type="GeneID" id="70133030"/>
<evidence type="ECO:0000313" key="8">
    <source>
        <dbReference type="EMBL" id="KAH6646426.1"/>
    </source>
</evidence>
<evidence type="ECO:0000313" key="9">
    <source>
        <dbReference type="Proteomes" id="UP000758603"/>
    </source>
</evidence>
<evidence type="ECO:0000256" key="5">
    <source>
        <dbReference type="ARBA" id="ARBA00023242"/>
    </source>
</evidence>
<feature type="compositionally biased region" description="Basic residues" evidence="7">
    <location>
        <begin position="896"/>
        <end position="905"/>
    </location>
</feature>
<dbReference type="Proteomes" id="UP000758603">
    <property type="component" value="Unassembled WGS sequence"/>
</dbReference>
<comment type="subcellular location">
    <subcellularLocation>
        <location evidence="1">Nucleus</location>
        <location evidence="1">Nucleolus</location>
    </subcellularLocation>
</comment>
<name>A0A9P8RLU1_9PEZI</name>
<feature type="region of interest" description="Disordered" evidence="7">
    <location>
        <begin position="206"/>
        <end position="259"/>
    </location>
</feature>
<feature type="compositionally biased region" description="Basic and acidic residues" evidence="7">
    <location>
        <begin position="883"/>
        <end position="895"/>
    </location>
</feature>
<dbReference type="GO" id="GO:0032040">
    <property type="term" value="C:small-subunit processome"/>
    <property type="evidence" value="ECO:0007669"/>
    <property type="project" value="InterPro"/>
</dbReference>
<feature type="compositionally biased region" description="Basic and acidic residues" evidence="7">
    <location>
        <begin position="91"/>
        <end position="101"/>
    </location>
</feature>
<dbReference type="OrthoDB" id="441771at2759"/>
<dbReference type="RefSeq" id="XP_045952940.1">
    <property type="nucleotide sequence ID" value="XM_046104139.1"/>
</dbReference>
<organism evidence="8 9">
    <name type="scientific">Truncatella angustata</name>
    <dbReference type="NCBI Taxonomy" id="152316"/>
    <lineage>
        <taxon>Eukaryota</taxon>
        <taxon>Fungi</taxon>
        <taxon>Dikarya</taxon>
        <taxon>Ascomycota</taxon>
        <taxon>Pezizomycotina</taxon>
        <taxon>Sordariomycetes</taxon>
        <taxon>Xylariomycetidae</taxon>
        <taxon>Amphisphaeriales</taxon>
        <taxon>Sporocadaceae</taxon>
        <taxon>Truncatella</taxon>
    </lineage>
</organism>
<dbReference type="GO" id="GO:0030490">
    <property type="term" value="P:maturation of SSU-rRNA"/>
    <property type="evidence" value="ECO:0007669"/>
    <property type="project" value="TreeGrafter"/>
</dbReference>
<feature type="compositionally biased region" description="Basic and acidic residues" evidence="7">
    <location>
        <begin position="221"/>
        <end position="249"/>
    </location>
</feature>
<proteinExistence type="inferred from homology"/>
<dbReference type="EMBL" id="JAGPXC010000010">
    <property type="protein sequence ID" value="KAH6646426.1"/>
    <property type="molecule type" value="Genomic_DNA"/>
</dbReference>
<feature type="region of interest" description="Disordered" evidence="7">
    <location>
        <begin position="299"/>
        <end position="380"/>
    </location>
</feature>
<evidence type="ECO:0000256" key="6">
    <source>
        <dbReference type="ARBA" id="ARBA00024695"/>
    </source>
</evidence>
<keyword evidence="3" id="KW-0690">Ribosome biogenesis</keyword>
<accession>A0A9P8RLU1</accession>
<evidence type="ECO:0000256" key="1">
    <source>
        <dbReference type="ARBA" id="ARBA00004604"/>
    </source>
</evidence>
<dbReference type="InterPro" id="IPR007276">
    <property type="entry name" value="Nop14"/>
</dbReference>
<feature type="compositionally biased region" description="Acidic residues" evidence="7">
    <location>
        <begin position="412"/>
        <end position="440"/>
    </location>
</feature>
<evidence type="ECO:0000256" key="7">
    <source>
        <dbReference type="SAM" id="MobiDB-lite"/>
    </source>
</evidence>
<feature type="compositionally biased region" description="Basic and acidic residues" evidence="7">
    <location>
        <begin position="299"/>
        <end position="340"/>
    </location>
</feature>
<keyword evidence="4" id="KW-0698">rRNA processing</keyword>
<sequence>MAGSQLKRLKESLRSQGVIGPQQSKKQKKRNAQDERANGDKRLSRTAKLEGIREQFNPFDLKHNVRGPKFEVTSNRPATGNAAKGIYGRPSEAKAAGEERRRETLLVEMQRRQKVGGILDRRFGEDDANMTPEEKALERFALEKQRSHKRSTFDLEDDDVGETFSLTHAGKSLSFNGPSIVDDYEADDLDAASDEDDEGRKAYLKRKMMTDGETEAEDEQPERKKTKAEVMKEVIAKSKFHKAERQQAKDDDEDLRMELDGEMSSLRELLFAKGKGTASNAVPAASAQELQREYDMQVRKLAEDRRAQPSYRTKTEDEKAEEEATKLRQLEEKRQKRMEGIVESGSEDEAEPDEEAEPTNGPIQFIEKDEGDDFGLGTGIKLRPTATELGFDDEDDFLIEDNLIAEGVDISLSEEEESSDEDESNESDEGEEVDEDEEDEFTKGLLMEEEATNPAFTLKLGGTTDAGSQKEDADGLPYVFSCPETHEAFLEITKTVPVEKLPVVVQRIRALHNSKLDSGNKAKLGNFAKVLIQHIPYLAKHDAPFATTENLIRHVHSLAKTYPIEIGTELRAHIERISENPLDLDVGHLMIMTTIGTIFPTSDHFHQVVTPAILTMSRYLGMKIPRELTDYTIGIYLSILAIQYQATAKRYIPEVMNFSLNTLTALAPVKSKDGLGLFPVHEPTEGIRLHDAKSTAVRKLSCSDCTGSLGKNATEVKIALVDTTVKLLDAAATTWTGKSSFVETFQPVSNVLAHLSSKPCRSQLPKALNEQITKSKAKLDRLSQLARLERRNLELHHHKPLAIKTHVPKFEDSFDPVKHYDPDRERAELNKLKAEHKKERKGAMRELRKDANFMAREKLRIKKVKDAAYEKKFKRIVSDIQNEEGRESNEYAREKAQRKRASKRS</sequence>
<comment type="function">
    <text evidence="6">Involved in nucleolar processing of pre-18S ribosomal RNA. Has a role in the nuclear export of 40S pre-ribosomal subunit to the cytoplasm.</text>
</comment>
<dbReference type="PANTHER" id="PTHR23183:SF0">
    <property type="entry name" value="NUCLEOLAR PROTEIN 14"/>
    <property type="match status" value="1"/>
</dbReference>
<evidence type="ECO:0000256" key="4">
    <source>
        <dbReference type="ARBA" id="ARBA00022552"/>
    </source>
</evidence>
<keyword evidence="5" id="KW-0539">Nucleus</keyword>
<dbReference type="AlphaFoldDB" id="A0A9P8RLU1"/>
<evidence type="ECO:0000256" key="2">
    <source>
        <dbReference type="ARBA" id="ARBA00007466"/>
    </source>
</evidence>
<feature type="region of interest" description="Disordered" evidence="7">
    <location>
        <begin position="1"/>
        <end position="101"/>
    </location>
</feature>
<feature type="region of interest" description="Disordered" evidence="7">
    <location>
        <begin position="878"/>
        <end position="905"/>
    </location>
</feature>
<gene>
    <name evidence="8" type="ORF">BKA67DRAFT_584253</name>
</gene>
<evidence type="ECO:0000256" key="3">
    <source>
        <dbReference type="ARBA" id="ARBA00022517"/>
    </source>
</evidence>
<comment type="caution">
    <text evidence="8">The sequence shown here is derived from an EMBL/GenBank/DDBJ whole genome shotgun (WGS) entry which is preliminary data.</text>
</comment>
<comment type="similarity">
    <text evidence="2">Belongs to the NOP14 family.</text>
</comment>
<feature type="region of interest" description="Disordered" evidence="7">
    <location>
        <begin position="410"/>
        <end position="441"/>
    </location>
</feature>
<feature type="region of interest" description="Disordered" evidence="7">
    <location>
        <begin position="452"/>
        <end position="471"/>
    </location>
</feature>
<feature type="compositionally biased region" description="Acidic residues" evidence="7">
    <location>
        <begin position="345"/>
        <end position="357"/>
    </location>
</feature>
<feature type="compositionally biased region" description="Basic and acidic residues" evidence="7">
    <location>
        <begin position="31"/>
        <end position="53"/>
    </location>
</feature>
<dbReference type="GO" id="GO:0030692">
    <property type="term" value="C:Noc4p-Nop14p complex"/>
    <property type="evidence" value="ECO:0007669"/>
    <property type="project" value="TreeGrafter"/>
</dbReference>
<dbReference type="PANTHER" id="PTHR23183">
    <property type="entry name" value="NOP14"/>
    <property type="match status" value="1"/>
</dbReference>
<keyword evidence="9" id="KW-1185">Reference proteome</keyword>
<protein>
    <submittedName>
        <fullName evidence="8">Nucleolar protein 14</fullName>
    </submittedName>
</protein>
<reference evidence="8" key="1">
    <citation type="journal article" date="2021" name="Nat. Commun.">
        <title>Genetic determinants of endophytism in the Arabidopsis root mycobiome.</title>
        <authorList>
            <person name="Mesny F."/>
            <person name="Miyauchi S."/>
            <person name="Thiergart T."/>
            <person name="Pickel B."/>
            <person name="Atanasova L."/>
            <person name="Karlsson M."/>
            <person name="Huettel B."/>
            <person name="Barry K.W."/>
            <person name="Haridas S."/>
            <person name="Chen C."/>
            <person name="Bauer D."/>
            <person name="Andreopoulos W."/>
            <person name="Pangilinan J."/>
            <person name="LaButti K."/>
            <person name="Riley R."/>
            <person name="Lipzen A."/>
            <person name="Clum A."/>
            <person name="Drula E."/>
            <person name="Henrissat B."/>
            <person name="Kohler A."/>
            <person name="Grigoriev I.V."/>
            <person name="Martin F.M."/>
            <person name="Hacquard S."/>
        </authorList>
    </citation>
    <scope>NUCLEOTIDE SEQUENCE</scope>
    <source>
        <strain evidence="8">MPI-SDFR-AT-0073</strain>
    </source>
</reference>